<dbReference type="Pfam" id="PF07366">
    <property type="entry name" value="SnoaL"/>
    <property type="match status" value="1"/>
</dbReference>
<dbReference type="SUPFAM" id="SSF54427">
    <property type="entry name" value="NTF2-like"/>
    <property type="match status" value="1"/>
</dbReference>
<keyword evidence="2" id="KW-1185">Reference proteome</keyword>
<sequence>MNKEAFLRKFMEEIWNNKKIDKVEQFIDKEYTIHLDTADPWEGKTLSYSEFKERLKFSFDSFPDMNFEIASAISEENHVAITWILTGTNLGMIGDHPPTNKSIKTKGFTIYHFKNHLISGHTQIFDRKTVVQQLGFI</sequence>
<name>A0ABW2Z6Y0_9FLAO</name>
<evidence type="ECO:0000313" key="2">
    <source>
        <dbReference type="Proteomes" id="UP001597032"/>
    </source>
</evidence>
<dbReference type="Gene3D" id="3.10.450.50">
    <property type="match status" value="1"/>
</dbReference>
<organism evidence="1 2">
    <name type="scientific">Lutibacter aestuarii</name>
    <dbReference type="NCBI Taxonomy" id="861111"/>
    <lineage>
        <taxon>Bacteria</taxon>
        <taxon>Pseudomonadati</taxon>
        <taxon>Bacteroidota</taxon>
        <taxon>Flavobacteriia</taxon>
        <taxon>Flavobacteriales</taxon>
        <taxon>Flavobacteriaceae</taxon>
        <taxon>Lutibacter</taxon>
    </lineage>
</organism>
<reference evidence="2" key="1">
    <citation type="journal article" date="2019" name="Int. J. Syst. Evol. Microbiol.">
        <title>The Global Catalogue of Microorganisms (GCM) 10K type strain sequencing project: providing services to taxonomists for standard genome sequencing and annotation.</title>
        <authorList>
            <consortium name="The Broad Institute Genomics Platform"/>
            <consortium name="The Broad Institute Genome Sequencing Center for Infectious Disease"/>
            <person name="Wu L."/>
            <person name="Ma J."/>
        </authorList>
    </citation>
    <scope>NUCLEOTIDE SEQUENCE [LARGE SCALE GENOMIC DNA]</scope>
    <source>
        <strain evidence="2">CCUG 60022</strain>
    </source>
</reference>
<dbReference type="PANTHER" id="PTHR38436:SF1">
    <property type="entry name" value="ESTER CYCLASE"/>
    <property type="match status" value="1"/>
</dbReference>
<dbReference type="EMBL" id="JBHTIC010000006">
    <property type="protein sequence ID" value="MFD0761643.1"/>
    <property type="molecule type" value="Genomic_DNA"/>
</dbReference>
<evidence type="ECO:0000313" key="1">
    <source>
        <dbReference type="EMBL" id="MFD0761643.1"/>
    </source>
</evidence>
<dbReference type="RefSeq" id="WP_386781792.1">
    <property type="nucleotide sequence ID" value="NZ_JBHTIC010000006.1"/>
</dbReference>
<dbReference type="Proteomes" id="UP001597032">
    <property type="component" value="Unassembled WGS sequence"/>
</dbReference>
<protein>
    <submittedName>
        <fullName evidence="1">Ester cyclase</fullName>
    </submittedName>
</protein>
<dbReference type="InterPro" id="IPR009959">
    <property type="entry name" value="Cyclase_SnoaL-like"/>
</dbReference>
<dbReference type="InterPro" id="IPR032710">
    <property type="entry name" value="NTF2-like_dom_sf"/>
</dbReference>
<comment type="caution">
    <text evidence="1">The sequence shown here is derived from an EMBL/GenBank/DDBJ whole genome shotgun (WGS) entry which is preliminary data.</text>
</comment>
<gene>
    <name evidence="1" type="ORF">ACFQZW_06075</name>
</gene>
<proteinExistence type="predicted"/>
<accession>A0ABW2Z6Y0</accession>
<dbReference type="PANTHER" id="PTHR38436">
    <property type="entry name" value="POLYKETIDE CYCLASE SNOAL-LIKE DOMAIN"/>
    <property type="match status" value="1"/>
</dbReference>